<reference evidence="2" key="1">
    <citation type="journal article" date="2020" name="Stud. Mycol.">
        <title>101 Dothideomycetes genomes: a test case for predicting lifestyles and emergence of pathogens.</title>
        <authorList>
            <person name="Haridas S."/>
            <person name="Albert R."/>
            <person name="Binder M."/>
            <person name="Bloem J."/>
            <person name="Labutti K."/>
            <person name="Salamov A."/>
            <person name="Andreopoulos B."/>
            <person name="Baker S."/>
            <person name="Barry K."/>
            <person name="Bills G."/>
            <person name="Bluhm B."/>
            <person name="Cannon C."/>
            <person name="Castanera R."/>
            <person name="Culley D."/>
            <person name="Daum C."/>
            <person name="Ezra D."/>
            <person name="Gonzalez J."/>
            <person name="Henrissat B."/>
            <person name="Kuo A."/>
            <person name="Liang C."/>
            <person name="Lipzen A."/>
            <person name="Lutzoni F."/>
            <person name="Magnuson J."/>
            <person name="Mondo S."/>
            <person name="Nolan M."/>
            <person name="Ohm R."/>
            <person name="Pangilinan J."/>
            <person name="Park H.-J."/>
            <person name="Ramirez L."/>
            <person name="Alfaro M."/>
            <person name="Sun H."/>
            <person name="Tritt A."/>
            <person name="Yoshinaga Y."/>
            <person name="Zwiers L.-H."/>
            <person name="Turgeon B."/>
            <person name="Goodwin S."/>
            <person name="Spatafora J."/>
            <person name="Crous P."/>
            <person name="Grigoriev I."/>
        </authorList>
    </citation>
    <scope>NUCLEOTIDE SEQUENCE</scope>
    <source>
        <strain evidence="2">ATCC 36951</strain>
    </source>
</reference>
<dbReference type="RefSeq" id="XP_033662829.1">
    <property type="nucleotide sequence ID" value="XM_033813984.1"/>
</dbReference>
<feature type="compositionally biased region" description="Polar residues" evidence="1">
    <location>
        <begin position="317"/>
        <end position="332"/>
    </location>
</feature>
<protein>
    <submittedName>
        <fullName evidence="2">Uncharacterized protein</fullName>
    </submittedName>
</protein>
<feature type="region of interest" description="Disordered" evidence="1">
    <location>
        <begin position="310"/>
        <end position="369"/>
    </location>
</feature>
<evidence type="ECO:0000313" key="3">
    <source>
        <dbReference type="Proteomes" id="UP000799537"/>
    </source>
</evidence>
<organism evidence="2 3">
    <name type="scientific">Zasmidium cellare ATCC 36951</name>
    <dbReference type="NCBI Taxonomy" id="1080233"/>
    <lineage>
        <taxon>Eukaryota</taxon>
        <taxon>Fungi</taxon>
        <taxon>Dikarya</taxon>
        <taxon>Ascomycota</taxon>
        <taxon>Pezizomycotina</taxon>
        <taxon>Dothideomycetes</taxon>
        <taxon>Dothideomycetidae</taxon>
        <taxon>Mycosphaerellales</taxon>
        <taxon>Mycosphaerellaceae</taxon>
        <taxon>Zasmidium</taxon>
    </lineage>
</organism>
<dbReference type="EMBL" id="ML993616">
    <property type="protein sequence ID" value="KAF2161940.1"/>
    <property type="molecule type" value="Genomic_DNA"/>
</dbReference>
<feature type="compositionally biased region" description="Low complexity" evidence="1">
    <location>
        <begin position="253"/>
        <end position="280"/>
    </location>
</feature>
<keyword evidence="3" id="KW-1185">Reference proteome</keyword>
<feature type="compositionally biased region" description="Basic and acidic residues" evidence="1">
    <location>
        <begin position="338"/>
        <end position="352"/>
    </location>
</feature>
<proteinExistence type="predicted"/>
<name>A0A6A6C6W2_ZASCE</name>
<dbReference type="Proteomes" id="UP000799537">
    <property type="component" value="Unassembled WGS sequence"/>
</dbReference>
<dbReference type="GeneID" id="54567256"/>
<dbReference type="AlphaFoldDB" id="A0A6A6C6W2"/>
<gene>
    <name evidence="2" type="ORF">M409DRAFT_58711</name>
</gene>
<evidence type="ECO:0000313" key="2">
    <source>
        <dbReference type="EMBL" id="KAF2161940.1"/>
    </source>
</evidence>
<evidence type="ECO:0000256" key="1">
    <source>
        <dbReference type="SAM" id="MobiDB-lite"/>
    </source>
</evidence>
<accession>A0A6A6C6W2</accession>
<sequence length="369" mass="41083">MRLSTLVISTPARRLLLDGDSSVGVRSITNRLNTCARSRTRHKNDDVKSQNARNISACAASVASIVHAKQIRNPSREAATTATQPAHLEDSFSLNTPHPSSSHASEFRITHHSHVYFDIRHKASFVLTNRKPVPESQNASAEVDERHYGNSMSAVAIERRRWNGTPRWDPRTKMCCLRVIPGRPYTALSDRREFVCLRRLFSCRESSQPSECYVLGRLLCVLPRKVSASTQQSSKQKHQSYQQHTLEHHYQAPQSTTKSTKTTKPNQTKPNQPTNQPTTKMLPLVANVSTVEDLPFAKSSDKLRAFLAGTFSPKGHGSQTPVSGAQTPSTPRARSPVRKTEAAKLAAEEAKPRSTSRMSKAMEKGYFAF</sequence>
<feature type="compositionally biased region" description="Low complexity" evidence="1">
    <location>
        <begin position="229"/>
        <end position="244"/>
    </location>
</feature>
<feature type="region of interest" description="Disordered" evidence="1">
    <location>
        <begin position="229"/>
        <end position="280"/>
    </location>
</feature>